<sequence>MARHKTKTCSSNRKLKRGTRDVKRRQRDADQVYEDLQHDVSIPVDYDLTGAGQFYCASCARHFINSTTLKLHHSTKRHIRRLKEVQKKPWTQGMANLAAEKTQ</sequence>
<feature type="compositionally biased region" description="Basic residues" evidence="11">
    <location>
        <begin position="1"/>
        <end position="26"/>
    </location>
</feature>
<dbReference type="InterPro" id="IPR022755">
    <property type="entry name" value="Znf_C2H2_jaz"/>
</dbReference>
<feature type="domain" description="C2H2-type" evidence="12">
    <location>
        <begin position="54"/>
        <end position="78"/>
    </location>
</feature>
<dbReference type="PROSITE" id="PS50157">
    <property type="entry name" value="ZINC_FINGER_C2H2_2"/>
    <property type="match status" value="1"/>
</dbReference>
<keyword evidence="5" id="KW-0479">Metal-binding</keyword>
<comment type="subcellular location">
    <subcellularLocation>
        <location evidence="2">Cytoplasm</location>
    </subcellularLocation>
    <subcellularLocation>
        <location evidence="1">Nucleus</location>
    </subcellularLocation>
</comment>
<evidence type="ECO:0000256" key="5">
    <source>
        <dbReference type="ARBA" id="ARBA00022723"/>
    </source>
</evidence>
<comment type="similarity">
    <text evidence="9">Belongs to the ZNF593/BUD20 C2H2-type zinc-finger protein family.</text>
</comment>
<keyword evidence="8" id="KW-0539">Nucleus</keyword>
<keyword evidence="6 10" id="KW-0863">Zinc-finger</keyword>
<evidence type="ECO:0000256" key="1">
    <source>
        <dbReference type="ARBA" id="ARBA00004123"/>
    </source>
</evidence>
<organism evidence="13 14">
    <name type="scientific">Cardiosporidium cionae</name>
    <dbReference type="NCBI Taxonomy" id="476202"/>
    <lineage>
        <taxon>Eukaryota</taxon>
        <taxon>Sar</taxon>
        <taxon>Alveolata</taxon>
        <taxon>Apicomplexa</taxon>
        <taxon>Aconoidasida</taxon>
        <taxon>Nephromycida</taxon>
        <taxon>Cardiosporidium</taxon>
    </lineage>
</organism>
<evidence type="ECO:0000256" key="8">
    <source>
        <dbReference type="ARBA" id="ARBA00023242"/>
    </source>
</evidence>
<evidence type="ECO:0000256" key="2">
    <source>
        <dbReference type="ARBA" id="ARBA00004496"/>
    </source>
</evidence>
<name>A0ABQ7J982_9APIC</name>
<dbReference type="PANTHER" id="PTHR46095:SF1">
    <property type="entry name" value="ZINC FINGER PROTEIN 593"/>
    <property type="match status" value="1"/>
</dbReference>
<dbReference type="PROSITE" id="PS00028">
    <property type="entry name" value="ZINC_FINGER_C2H2_1"/>
    <property type="match status" value="1"/>
</dbReference>
<dbReference type="PANTHER" id="PTHR46095">
    <property type="entry name" value="ZINC FINGER PROTEIN 593"/>
    <property type="match status" value="1"/>
</dbReference>
<evidence type="ECO:0000256" key="6">
    <source>
        <dbReference type="ARBA" id="ARBA00022771"/>
    </source>
</evidence>
<evidence type="ECO:0000256" key="3">
    <source>
        <dbReference type="ARBA" id="ARBA00022490"/>
    </source>
</evidence>
<comment type="caution">
    <text evidence="13">The sequence shown here is derived from an EMBL/GenBank/DDBJ whole genome shotgun (WGS) entry which is preliminary data.</text>
</comment>
<gene>
    <name evidence="13" type="ORF">IE077_003037</name>
</gene>
<dbReference type="Pfam" id="PF12171">
    <property type="entry name" value="zf-C2H2_jaz"/>
    <property type="match status" value="1"/>
</dbReference>
<evidence type="ECO:0000259" key="12">
    <source>
        <dbReference type="PROSITE" id="PS50157"/>
    </source>
</evidence>
<dbReference type="InterPro" id="IPR013087">
    <property type="entry name" value="Znf_C2H2_type"/>
</dbReference>
<protein>
    <submittedName>
        <fullName evidence="13">Bud site selection protein</fullName>
    </submittedName>
</protein>
<keyword evidence="4" id="KW-0690">Ribosome biogenesis</keyword>
<evidence type="ECO:0000256" key="9">
    <source>
        <dbReference type="ARBA" id="ARBA00038064"/>
    </source>
</evidence>
<dbReference type="InterPro" id="IPR051879">
    <property type="entry name" value="C2H2-ZF_Maturation_Protein"/>
</dbReference>
<keyword evidence="14" id="KW-1185">Reference proteome</keyword>
<keyword evidence="7" id="KW-0862">Zinc</keyword>
<reference evidence="13 14" key="1">
    <citation type="journal article" date="2020" name="bioRxiv">
        <title>Metabolic contributions of an alphaproteobacterial endosymbiont in the apicomplexan Cardiosporidium cionae.</title>
        <authorList>
            <person name="Hunter E.S."/>
            <person name="Paight C.J."/>
            <person name="Lane C.E."/>
        </authorList>
    </citation>
    <scope>NUCLEOTIDE SEQUENCE [LARGE SCALE GENOMIC DNA]</scope>
    <source>
        <strain evidence="13">ESH_2018</strain>
    </source>
</reference>
<dbReference type="Gene3D" id="3.30.160.60">
    <property type="entry name" value="Classic Zinc Finger"/>
    <property type="match status" value="1"/>
</dbReference>
<evidence type="ECO:0000256" key="10">
    <source>
        <dbReference type="PROSITE-ProRule" id="PRU00042"/>
    </source>
</evidence>
<evidence type="ECO:0000313" key="13">
    <source>
        <dbReference type="EMBL" id="KAF8820558.1"/>
    </source>
</evidence>
<proteinExistence type="inferred from homology"/>
<evidence type="ECO:0000256" key="11">
    <source>
        <dbReference type="SAM" id="MobiDB-lite"/>
    </source>
</evidence>
<dbReference type="InterPro" id="IPR036236">
    <property type="entry name" value="Znf_C2H2_sf"/>
</dbReference>
<dbReference type="Proteomes" id="UP000823046">
    <property type="component" value="Unassembled WGS sequence"/>
</dbReference>
<dbReference type="SUPFAM" id="SSF57667">
    <property type="entry name" value="beta-beta-alpha zinc fingers"/>
    <property type="match status" value="1"/>
</dbReference>
<evidence type="ECO:0000256" key="4">
    <source>
        <dbReference type="ARBA" id="ARBA00022517"/>
    </source>
</evidence>
<keyword evidence="3" id="KW-0963">Cytoplasm</keyword>
<dbReference type="EMBL" id="JADAQX010000355">
    <property type="protein sequence ID" value="KAF8820558.1"/>
    <property type="molecule type" value="Genomic_DNA"/>
</dbReference>
<evidence type="ECO:0000313" key="14">
    <source>
        <dbReference type="Proteomes" id="UP000823046"/>
    </source>
</evidence>
<evidence type="ECO:0000256" key="7">
    <source>
        <dbReference type="ARBA" id="ARBA00022833"/>
    </source>
</evidence>
<feature type="region of interest" description="Disordered" evidence="11">
    <location>
        <begin position="1"/>
        <end position="30"/>
    </location>
</feature>
<accession>A0ABQ7J982</accession>